<evidence type="ECO:0008006" key="4">
    <source>
        <dbReference type="Google" id="ProtNLM"/>
    </source>
</evidence>
<gene>
    <name evidence="2" type="ORF">GCM10019016_077050</name>
</gene>
<name>A0ABP6TYZ5_9ACTN</name>
<evidence type="ECO:0000313" key="2">
    <source>
        <dbReference type="EMBL" id="GAA3500598.1"/>
    </source>
</evidence>
<keyword evidence="1" id="KW-1133">Transmembrane helix</keyword>
<proteinExistence type="predicted"/>
<comment type="caution">
    <text evidence="2">The sequence shown here is derived from an EMBL/GenBank/DDBJ whole genome shotgun (WGS) entry which is preliminary data.</text>
</comment>
<organism evidence="2 3">
    <name type="scientific">Streptomyces prasinosporus</name>
    <dbReference type="NCBI Taxonomy" id="68256"/>
    <lineage>
        <taxon>Bacteria</taxon>
        <taxon>Bacillati</taxon>
        <taxon>Actinomycetota</taxon>
        <taxon>Actinomycetes</taxon>
        <taxon>Kitasatosporales</taxon>
        <taxon>Streptomycetaceae</taxon>
        <taxon>Streptomyces</taxon>
        <taxon>Streptomyces albogriseolus group</taxon>
    </lineage>
</organism>
<protein>
    <recommendedName>
        <fullName evidence="4">DUF3040 domain-containing protein</fullName>
    </recommendedName>
</protein>
<dbReference type="RefSeq" id="WP_167742270.1">
    <property type="nucleotide sequence ID" value="NZ_BAAAXF010000057.1"/>
</dbReference>
<dbReference type="EMBL" id="BAAAXF010000057">
    <property type="protein sequence ID" value="GAA3500598.1"/>
    <property type="molecule type" value="Genomic_DNA"/>
</dbReference>
<accession>A0ABP6TYZ5</accession>
<keyword evidence="3" id="KW-1185">Reference proteome</keyword>
<reference evidence="3" key="1">
    <citation type="journal article" date="2019" name="Int. J. Syst. Evol. Microbiol.">
        <title>The Global Catalogue of Microorganisms (GCM) 10K type strain sequencing project: providing services to taxonomists for standard genome sequencing and annotation.</title>
        <authorList>
            <consortium name="The Broad Institute Genomics Platform"/>
            <consortium name="The Broad Institute Genome Sequencing Center for Infectious Disease"/>
            <person name="Wu L."/>
            <person name="Ma J."/>
        </authorList>
    </citation>
    <scope>NUCLEOTIDE SEQUENCE [LARGE SCALE GENOMIC DNA]</scope>
    <source>
        <strain evidence="3">JCM 4816</strain>
    </source>
</reference>
<dbReference type="Proteomes" id="UP001501455">
    <property type="component" value="Unassembled WGS sequence"/>
</dbReference>
<sequence>MSLGRLPEHEQHILDEIERSLRRDRRLNRLLRAGRTRRGPDPKRFAARVARCAPRGRTVALLVVVSVALMVTGLVTGAPWAIWAFATVWPVAVFLGFRLLSRWSGDAGPGGPPDGR</sequence>
<evidence type="ECO:0000313" key="3">
    <source>
        <dbReference type="Proteomes" id="UP001501455"/>
    </source>
</evidence>
<keyword evidence="1" id="KW-0472">Membrane</keyword>
<evidence type="ECO:0000256" key="1">
    <source>
        <dbReference type="SAM" id="Phobius"/>
    </source>
</evidence>
<feature type="transmembrane region" description="Helical" evidence="1">
    <location>
        <begin position="58"/>
        <end position="75"/>
    </location>
</feature>
<keyword evidence="1" id="KW-0812">Transmembrane</keyword>